<accession>A0A1Q9AB99</accession>
<comment type="caution">
    <text evidence="2">The sequence shown here is derived from an EMBL/GenBank/DDBJ whole genome shotgun (WGS) entry which is preliminary data.</text>
</comment>
<dbReference type="AlphaFoldDB" id="A0A1Q9AB99"/>
<evidence type="ECO:0000313" key="1">
    <source>
        <dbReference type="EMBL" id="MBB4010112.1"/>
    </source>
</evidence>
<sequence>MDVAEIADMTEWDSNELGNLNLTVPLFAEDLPFLLFPEPGAGPVVTEKMTATINDVLALPPAELQRIKQMLWDEANFAFQVADYGVDPEGGETPLQAHLREFGITTPEDAYEKSTVREVHIFDEFIGRFAEIKVDTGAENRISIIVKNGRIIDWDGDGTHLGWFDNGEESAAKKRHKMLE</sequence>
<dbReference type="Proteomes" id="UP000185598">
    <property type="component" value="Unassembled WGS sequence"/>
</dbReference>
<evidence type="ECO:0000313" key="4">
    <source>
        <dbReference type="Proteomes" id="UP000544107"/>
    </source>
</evidence>
<dbReference type="EMBL" id="MKIN01000016">
    <property type="protein sequence ID" value="OLP52125.1"/>
    <property type="molecule type" value="Genomic_DNA"/>
</dbReference>
<protein>
    <submittedName>
        <fullName evidence="2">Uncharacterized protein</fullName>
    </submittedName>
</protein>
<gene>
    <name evidence="2" type="ORF">BJF91_02465</name>
    <name evidence="1" type="ORF">GGQ71_004410</name>
</gene>
<name>A0A1Q9AB99_9HYPH</name>
<keyword evidence="3" id="KW-1185">Reference proteome</keyword>
<reference evidence="2 3" key="1">
    <citation type="submission" date="2016-09" db="EMBL/GenBank/DDBJ databases">
        <title>Rhizobium oryziradicis sp. nov., isolated from the root of rice.</title>
        <authorList>
            <person name="Zhao J."/>
            <person name="Zhang X."/>
        </authorList>
    </citation>
    <scope>NUCLEOTIDE SEQUENCE [LARGE SCALE GENOMIC DNA]</scope>
    <source>
        <strain evidence="2 3">14971</strain>
    </source>
</reference>
<evidence type="ECO:0000313" key="2">
    <source>
        <dbReference type="EMBL" id="OLP52125.1"/>
    </source>
</evidence>
<reference evidence="1 4" key="2">
    <citation type="submission" date="2020-08" db="EMBL/GenBank/DDBJ databases">
        <title>Genomic Encyclopedia of Type Strains, Phase IV (KMG-IV): sequencing the most valuable type-strain genomes for metagenomic binning, comparative biology and taxonomic classification.</title>
        <authorList>
            <person name="Goeker M."/>
        </authorList>
    </citation>
    <scope>NUCLEOTIDE SEQUENCE [LARGE SCALE GENOMIC DNA]</scope>
    <source>
        <strain evidence="1 4">DSM 100021</strain>
    </source>
</reference>
<organism evidence="2 3">
    <name type="scientific">Allorhizobium taibaishanense</name>
    <dbReference type="NCBI Taxonomy" id="887144"/>
    <lineage>
        <taxon>Bacteria</taxon>
        <taxon>Pseudomonadati</taxon>
        <taxon>Pseudomonadota</taxon>
        <taxon>Alphaproteobacteria</taxon>
        <taxon>Hyphomicrobiales</taxon>
        <taxon>Rhizobiaceae</taxon>
        <taxon>Rhizobium/Agrobacterium group</taxon>
        <taxon>Allorhizobium</taxon>
    </lineage>
</organism>
<evidence type="ECO:0000313" key="3">
    <source>
        <dbReference type="Proteomes" id="UP000185598"/>
    </source>
</evidence>
<dbReference type="RefSeq" id="WP_075612655.1">
    <property type="nucleotide sequence ID" value="NZ_JACIED010000007.1"/>
</dbReference>
<dbReference type="EMBL" id="JACIED010000007">
    <property type="protein sequence ID" value="MBB4010112.1"/>
    <property type="molecule type" value="Genomic_DNA"/>
</dbReference>
<dbReference type="OrthoDB" id="6028394at2"/>
<proteinExistence type="predicted"/>
<dbReference type="Proteomes" id="UP000544107">
    <property type="component" value="Unassembled WGS sequence"/>
</dbReference>